<evidence type="ECO:0000256" key="1">
    <source>
        <dbReference type="ARBA" id="ARBA00004328"/>
    </source>
</evidence>
<dbReference type="NCBIfam" id="TIGR01554">
    <property type="entry name" value="major_cap_HK97"/>
    <property type="match status" value="1"/>
</dbReference>
<feature type="coiled-coil region" evidence="2">
    <location>
        <begin position="55"/>
        <end position="98"/>
    </location>
</feature>
<evidence type="ECO:0000313" key="5">
    <source>
        <dbReference type="Proteomes" id="UP000037267"/>
    </source>
</evidence>
<comment type="subcellular location">
    <subcellularLocation>
        <location evidence="1">Virion</location>
    </subcellularLocation>
</comment>
<dbReference type="RefSeq" id="WP_050379091.1">
    <property type="nucleotide sequence ID" value="NZ_LGSS01000040.1"/>
</dbReference>
<dbReference type="Proteomes" id="UP000037267">
    <property type="component" value="Unassembled WGS sequence"/>
</dbReference>
<dbReference type="Pfam" id="PF05065">
    <property type="entry name" value="Phage_capsid"/>
    <property type="match status" value="1"/>
</dbReference>
<evidence type="ECO:0000256" key="2">
    <source>
        <dbReference type="SAM" id="Coils"/>
    </source>
</evidence>
<feature type="domain" description="Phage capsid-like C-terminal" evidence="3">
    <location>
        <begin position="141"/>
        <end position="391"/>
    </location>
</feature>
<dbReference type="PATRIC" id="fig|1503.3.peg.2200"/>
<reference evidence="5" key="1">
    <citation type="submission" date="2015-07" db="EMBL/GenBank/DDBJ databases">
        <title>Draft genome sequence of the purine-degrading Gottschalkia purinilyticum DSM 1384 (formerly Clostridium purinilyticum).</title>
        <authorList>
            <person name="Poehlein A."/>
            <person name="Schiel-Bengelsdorf B."/>
            <person name="Bengelsdorf F.R."/>
            <person name="Daniel R."/>
            <person name="Duerre P."/>
        </authorList>
    </citation>
    <scope>NUCLEOTIDE SEQUENCE [LARGE SCALE GENOMIC DNA]</scope>
    <source>
        <strain evidence="5">DSM 1384</strain>
    </source>
</reference>
<dbReference type="InterPro" id="IPR054612">
    <property type="entry name" value="Phage_capsid-like_C"/>
</dbReference>
<organism evidence="4 5">
    <name type="scientific">Gottschalkia purinilytica</name>
    <name type="common">Clostridium purinilyticum</name>
    <dbReference type="NCBI Taxonomy" id="1503"/>
    <lineage>
        <taxon>Bacteria</taxon>
        <taxon>Bacillati</taxon>
        <taxon>Bacillota</taxon>
        <taxon>Tissierellia</taxon>
        <taxon>Tissierellales</taxon>
        <taxon>Gottschalkiaceae</taxon>
        <taxon>Gottschalkia</taxon>
    </lineage>
</organism>
<accession>A0A0L0W6U8</accession>
<gene>
    <name evidence="4" type="ORF">CLPU_40c00020</name>
</gene>
<dbReference type="AlphaFoldDB" id="A0A0L0W6U8"/>
<sequence length="398" mass="44421">MKRKQGLIRMNLQLFGEGKKSTFQLRNELNDFNAEIEKKSAEVIEMATNNKAEEVTRLESDIKNLETCRDAIKSELDKRNAKAQAKAQEIEFKENNETPEQRMISAKAELIRSAITGKELSPETRASLGAIGTTTGGGEKILPTNMAKTLVYEPLAKNQLRDVVSTTNITGLELPKIAYKLDDDDFIGDDETAKELELTGDKITFGRFKSKVFVAISDTVIHGTDTDLVSYVDNALQSGLAAKEKKVMLAGTPKVKEEHMSFYSTENKIKKVQGNTLFEAITGAIADLHEDFRENAKVVMKYSDYITMIKELANGSMDLYKAQPEQIIGKPVVFCDSATSPIVGDFNYAHLNYDGDFIYDTDKDVKTGDYLFVLTAWLDFQLKLKSAFRLAEVKTTTP</sequence>
<dbReference type="InterPro" id="IPR024455">
    <property type="entry name" value="Phage_capsid"/>
</dbReference>
<proteinExistence type="predicted"/>
<dbReference type="EMBL" id="LGSS01000040">
    <property type="protein sequence ID" value="KNF06970.1"/>
    <property type="molecule type" value="Genomic_DNA"/>
</dbReference>
<protein>
    <submittedName>
        <fullName evidence="4">Phage major capsid protein, HK97 family</fullName>
    </submittedName>
</protein>
<dbReference type="STRING" id="1503.CLPU_40c00020"/>
<keyword evidence="2" id="KW-0175">Coiled coil</keyword>
<keyword evidence="5" id="KW-1185">Reference proteome</keyword>
<evidence type="ECO:0000313" key="4">
    <source>
        <dbReference type="EMBL" id="KNF06970.1"/>
    </source>
</evidence>
<dbReference type="SUPFAM" id="SSF56563">
    <property type="entry name" value="Major capsid protein gp5"/>
    <property type="match status" value="1"/>
</dbReference>
<evidence type="ECO:0000259" key="3">
    <source>
        <dbReference type="Pfam" id="PF05065"/>
    </source>
</evidence>
<name>A0A0L0W6U8_GOTPU</name>
<comment type="caution">
    <text evidence="4">The sequence shown here is derived from an EMBL/GenBank/DDBJ whole genome shotgun (WGS) entry which is preliminary data.</text>
</comment>